<name>A0ACB8B4R1_9AGAM</name>
<comment type="caution">
    <text evidence="1">The sequence shown here is derived from an EMBL/GenBank/DDBJ whole genome shotgun (WGS) entry which is preliminary data.</text>
</comment>
<evidence type="ECO:0000313" key="1">
    <source>
        <dbReference type="EMBL" id="KAH7920650.1"/>
    </source>
</evidence>
<accession>A0ACB8B4R1</accession>
<dbReference type="EMBL" id="MU266566">
    <property type="protein sequence ID" value="KAH7920650.1"/>
    <property type="molecule type" value="Genomic_DNA"/>
</dbReference>
<dbReference type="Proteomes" id="UP000790709">
    <property type="component" value="Unassembled WGS sequence"/>
</dbReference>
<evidence type="ECO:0000313" key="2">
    <source>
        <dbReference type="Proteomes" id="UP000790709"/>
    </source>
</evidence>
<organism evidence="1 2">
    <name type="scientific">Leucogyrophana mollusca</name>
    <dbReference type="NCBI Taxonomy" id="85980"/>
    <lineage>
        <taxon>Eukaryota</taxon>
        <taxon>Fungi</taxon>
        <taxon>Dikarya</taxon>
        <taxon>Basidiomycota</taxon>
        <taxon>Agaricomycotina</taxon>
        <taxon>Agaricomycetes</taxon>
        <taxon>Agaricomycetidae</taxon>
        <taxon>Boletales</taxon>
        <taxon>Boletales incertae sedis</taxon>
        <taxon>Leucogyrophana</taxon>
    </lineage>
</organism>
<protein>
    <submittedName>
        <fullName evidence="1">Uncharacterized protein</fullName>
    </submittedName>
</protein>
<sequence>MVRCPGCSKRFKDERAITRHLSQPRTSCLGWTDELVRIADAMDISALIPPVPHPGHDLNASDYPMELDDGLEEYVGAGRVYLDEREDAQKEEFAGAAEILGEGRTYLDVFDYDEFAEERKANLYYPFASRGDWKMASFLLRSGLSMAAIDELLALDLIRQLPISYRTAKELRGRCEMLPKGPRWSCRPITTDHPTKSSLRLFWRDPVECLEALFSNPIFNGKIDFVPRRVYRTAAHLVRVYNEWMSGDAAWNFQSALPAGATVLGTILSSDKTTISTMTGDRVAHPLLVGLANIHMSTRSKLSSNAFMLTALLPVAKFLHPTKRMRGVLQDRLVHKCLDLVLQPLKIAAAVGIMMSDPVGNIRYCFTPLAAYIVDTPEACKTSPFTMATFKHAFFLACEPHRLNGVVEPFWRDYSLAEPTIFFPPEPLHHWFKAFWDHDAQWCIVAVGPEEIDFRFSVLQPTAGFRHFKDGISKLKQVTGRTHRDVQRYIVGVSAGAVPQGVITAVRALMDFRYLAQAPSIGEDDCEKILAALREFHDHKQAVVDAGARRGAKKGIKNWYIPKLELMQSVVPSIRQVGATIQWSADVTEHAHVTEIKDPARRSNNNDYDPQICRHLDREEKRRRFDLVTSLKEKRWESEITSDPDASDDDAEGDGGDEERPNASPSAVVSSDGPRAVTNYFAKAKLLLQAPQNSVPTPLRSFIANSTAVGLAYDPSIRRMLVDDVADKFHLPDLRGALSDYLQRENRLKGALHTIGGSRRASGPCPLPFDHLQVWYKVRLQQMSYHARDQILPAQTVNAAPPNSEWEHGRYDTVLVHTDDNYKWPDSGLFGRHVSSEDNVLVYVERFDVVSQPDGGQVDQATQMHVLKRALRSNGLPMGDVIPLKQLRSYINLIPRFGASADVRLKKSNVMKYSSIFYLNKYFDKEIYYALSYSH</sequence>
<keyword evidence="2" id="KW-1185">Reference proteome</keyword>
<proteinExistence type="predicted"/>
<reference evidence="1" key="1">
    <citation type="journal article" date="2021" name="New Phytol.">
        <title>Evolutionary innovations through gain and loss of genes in the ectomycorrhizal Boletales.</title>
        <authorList>
            <person name="Wu G."/>
            <person name="Miyauchi S."/>
            <person name="Morin E."/>
            <person name="Kuo A."/>
            <person name="Drula E."/>
            <person name="Varga T."/>
            <person name="Kohler A."/>
            <person name="Feng B."/>
            <person name="Cao Y."/>
            <person name="Lipzen A."/>
            <person name="Daum C."/>
            <person name="Hundley H."/>
            <person name="Pangilinan J."/>
            <person name="Johnson J."/>
            <person name="Barry K."/>
            <person name="LaButti K."/>
            <person name="Ng V."/>
            <person name="Ahrendt S."/>
            <person name="Min B."/>
            <person name="Choi I.G."/>
            <person name="Park H."/>
            <person name="Plett J.M."/>
            <person name="Magnuson J."/>
            <person name="Spatafora J.W."/>
            <person name="Nagy L.G."/>
            <person name="Henrissat B."/>
            <person name="Grigoriev I.V."/>
            <person name="Yang Z.L."/>
            <person name="Xu J."/>
            <person name="Martin F.M."/>
        </authorList>
    </citation>
    <scope>NUCLEOTIDE SEQUENCE</scope>
    <source>
        <strain evidence="1">KUC20120723A-06</strain>
    </source>
</reference>
<gene>
    <name evidence="1" type="ORF">BV22DRAFT_1107578</name>
</gene>